<sequence length="34" mass="3897">MEMKALAGCMCFELGKFCQDRINFQDAWSNASLH</sequence>
<reference evidence="1" key="1">
    <citation type="submission" date="2014-09" db="EMBL/GenBank/DDBJ databases">
        <authorList>
            <person name="Magalhaes I.L.F."/>
            <person name="Oliveira U."/>
            <person name="Santos F.R."/>
            <person name="Vidigal T.H.D.A."/>
            <person name="Brescovit A.D."/>
            <person name="Santos A.J."/>
        </authorList>
    </citation>
    <scope>NUCLEOTIDE SEQUENCE</scope>
    <source>
        <tissue evidence="1">Shoot tissue taken approximately 20 cm above the soil surface</tissue>
    </source>
</reference>
<reference evidence="1" key="2">
    <citation type="journal article" date="2015" name="Data Brief">
        <title>Shoot transcriptome of the giant reed, Arundo donax.</title>
        <authorList>
            <person name="Barrero R.A."/>
            <person name="Guerrero F.D."/>
            <person name="Moolhuijzen P."/>
            <person name="Goolsby J.A."/>
            <person name="Tidwell J."/>
            <person name="Bellgard S.E."/>
            <person name="Bellgard M.I."/>
        </authorList>
    </citation>
    <scope>NUCLEOTIDE SEQUENCE</scope>
    <source>
        <tissue evidence="1">Shoot tissue taken approximately 20 cm above the soil surface</tissue>
    </source>
</reference>
<dbReference type="AlphaFoldDB" id="A0A0A9A4C9"/>
<proteinExistence type="predicted"/>
<evidence type="ECO:0000313" key="1">
    <source>
        <dbReference type="EMBL" id="JAD45946.1"/>
    </source>
</evidence>
<dbReference type="EMBL" id="GBRH01251949">
    <property type="protein sequence ID" value="JAD45946.1"/>
    <property type="molecule type" value="Transcribed_RNA"/>
</dbReference>
<protein>
    <submittedName>
        <fullName evidence="1">Uncharacterized protein</fullName>
    </submittedName>
</protein>
<accession>A0A0A9A4C9</accession>
<organism evidence="1">
    <name type="scientific">Arundo donax</name>
    <name type="common">Giant reed</name>
    <name type="synonym">Donax arundinaceus</name>
    <dbReference type="NCBI Taxonomy" id="35708"/>
    <lineage>
        <taxon>Eukaryota</taxon>
        <taxon>Viridiplantae</taxon>
        <taxon>Streptophyta</taxon>
        <taxon>Embryophyta</taxon>
        <taxon>Tracheophyta</taxon>
        <taxon>Spermatophyta</taxon>
        <taxon>Magnoliopsida</taxon>
        <taxon>Liliopsida</taxon>
        <taxon>Poales</taxon>
        <taxon>Poaceae</taxon>
        <taxon>PACMAD clade</taxon>
        <taxon>Arundinoideae</taxon>
        <taxon>Arundineae</taxon>
        <taxon>Arundo</taxon>
    </lineage>
</organism>
<name>A0A0A9A4C9_ARUDO</name>